<keyword evidence="1" id="KW-0812">Transmembrane</keyword>
<dbReference type="OrthoDB" id="10293205at2759"/>
<dbReference type="EMBL" id="AZIL01000230">
    <property type="protein sequence ID" value="EWM28938.1"/>
    <property type="molecule type" value="Genomic_DNA"/>
</dbReference>
<reference evidence="2 3" key="1">
    <citation type="journal article" date="2014" name="Mol. Plant">
        <title>Chromosome Scale Genome Assembly and Transcriptome Profiling of Nannochloropsis gaditana in Nitrogen Depletion.</title>
        <authorList>
            <person name="Corteggiani Carpinelli E."/>
            <person name="Telatin A."/>
            <person name="Vitulo N."/>
            <person name="Forcato C."/>
            <person name="D'Angelo M."/>
            <person name="Schiavon R."/>
            <person name="Vezzi A."/>
            <person name="Giacometti G.M."/>
            <person name="Morosinotto T."/>
            <person name="Valle G."/>
        </authorList>
    </citation>
    <scope>NUCLEOTIDE SEQUENCE [LARGE SCALE GENOMIC DNA]</scope>
    <source>
        <strain evidence="2 3">B-31</strain>
    </source>
</reference>
<organism evidence="2 3">
    <name type="scientific">Nannochloropsis gaditana</name>
    <dbReference type="NCBI Taxonomy" id="72520"/>
    <lineage>
        <taxon>Eukaryota</taxon>
        <taxon>Sar</taxon>
        <taxon>Stramenopiles</taxon>
        <taxon>Ochrophyta</taxon>
        <taxon>Eustigmatophyceae</taxon>
        <taxon>Eustigmatales</taxon>
        <taxon>Monodopsidaceae</taxon>
        <taxon>Nannochloropsis</taxon>
    </lineage>
</organism>
<evidence type="ECO:0000313" key="3">
    <source>
        <dbReference type="Proteomes" id="UP000019335"/>
    </source>
</evidence>
<dbReference type="InterPro" id="IPR011051">
    <property type="entry name" value="RmlC_Cupin_sf"/>
</dbReference>
<proteinExistence type="predicted"/>
<name>W7TZP6_9STRA</name>
<keyword evidence="3" id="KW-1185">Reference proteome</keyword>
<sequence>MQILPVCVPQRVHGIWWIRRASSKHQNCAFRSHYLLHLGLLLLLLAVGTSGASALMSSDATRPETFCNASGVADSMPSANEEAGVGTRLLHEDSHIKVWEMVLQPGELAPLHTHEYPYTFIVESGSTLEVRGASDEHLSTVTAEVGQVFSFTLEGDELVEVKGGSRIDKTHSARNVGESEFRELLIEKKLQA</sequence>
<dbReference type="EMBL" id="AZIL01000230">
    <property type="protein sequence ID" value="EWM28939.1"/>
    <property type="molecule type" value="Genomic_DNA"/>
</dbReference>
<accession>W7TZP6</accession>
<feature type="transmembrane region" description="Helical" evidence="1">
    <location>
        <begin position="34"/>
        <end position="56"/>
    </location>
</feature>
<dbReference type="SUPFAM" id="SSF51182">
    <property type="entry name" value="RmlC-like cupins"/>
    <property type="match status" value="1"/>
</dbReference>
<evidence type="ECO:0000256" key="1">
    <source>
        <dbReference type="SAM" id="Phobius"/>
    </source>
</evidence>
<evidence type="ECO:0000313" key="2">
    <source>
        <dbReference type="EMBL" id="EWM28938.1"/>
    </source>
</evidence>
<keyword evidence="1" id="KW-1133">Transmembrane helix</keyword>
<dbReference type="AlphaFoldDB" id="W7TZP6"/>
<dbReference type="InterPro" id="IPR014710">
    <property type="entry name" value="RmlC-like_jellyroll"/>
</dbReference>
<protein>
    <submittedName>
        <fullName evidence="2">Cupin, RmlC-type</fullName>
    </submittedName>
</protein>
<comment type="caution">
    <text evidence="2">The sequence shown here is derived from an EMBL/GenBank/DDBJ whole genome shotgun (WGS) entry which is preliminary data.</text>
</comment>
<dbReference type="Proteomes" id="UP000019335">
    <property type="component" value="Chromosome 4"/>
</dbReference>
<keyword evidence="1" id="KW-0472">Membrane</keyword>
<gene>
    <name evidence="2" type="ORF">Naga_100511g3</name>
</gene>
<dbReference type="Gene3D" id="2.60.120.10">
    <property type="entry name" value="Jelly Rolls"/>
    <property type="match status" value="1"/>
</dbReference>